<reference evidence="4" key="2">
    <citation type="submission" date="2020-09" db="EMBL/GenBank/DDBJ databases">
        <authorList>
            <person name="Sun Q."/>
            <person name="Zhou Y."/>
        </authorList>
    </citation>
    <scope>NUCLEOTIDE SEQUENCE</scope>
    <source>
        <strain evidence="4">CGMCC 1.12827</strain>
    </source>
</reference>
<dbReference type="InterPro" id="IPR017804">
    <property type="entry name" value="MeTrfase_EgtD-like"/>
</dbReference>
<evidence type="ECO:0000256" key="1">
    <source>
        <dbReference type="ARBA" id="ARBA00022603"/>
    </source>
</evidence>
<dbReference type="Gene3D" id="3.40.50.150">
    <property type="entry name" value="Vaccinia Virus protein VP39"/>
    <property type="match status" value="1"/>
</dbReference>
<evidence type="ECO:0000256" key="2">
    <source>
        <dbReference type="ARBA" id="ARBA00022679"/>
    </source>
</evidence>
<dbReference type="Pfam" id="PF10017">
    <property type="entry name" value="Methyltransf_33"/>
    <property type="match status" value="1"/>
</dbReference>
<comment type="caution">
    <text evidence="4">The sequence shown here is derived from an EMBL/GenBank/DDBJ whole genome shotgun (WGS) entry which is preliminary data.</text>
</comment>
<dbReference type="NCBIfam" id="TIGR03438">
    <property type="entry name" value="egtD_ergothio"/>
    <property type="match status" value="1"/>
</dbReference>
<feature type="domain" description="Histidine-specific methyltransferase SAM-dependent" evidence="3">
    <location>
        <begin position="20"/>
        <end position="321"/>
    </location>
</feature>
<keyword evidence="5" id="KW-1185">Reference proteome</keyword>
<reference evidence="4" key="1">
    <citation type="journal article" date="2014" name="Int. J. Syst. Evol. Microbiol.">
        <title>Complete genome sequence of Corynebacterium casei LMG S-19264T (=DSM 44701T), isolated from a smear-ripened cheese.</title>
        <authorList>
            <consortium name="US DOE Joint Genome Institute (JGI-PGF)"/>
            <person name="Walter F."/>
            <person name="Albersmeier A."/>
            <person name="Kalinowski J."/>
            <person name="Ruckert C."/>
        </authorList>
    </citation>
    <scope>NUCLEOTIDE SEQUENCE</scope>
    <source>
        <strain evidence="4">CGMCC 1.12827</strain>
    </source>
</reference>
<proteinExistence type="predicted"/>
<dbReference type="PANTHER" id="PTHR43397">
    <property type="entry name" value="ERGOTHIONEINE BIOSYNTHESIS PROTEIN 1"/>
    <property type="match status" value="1"/>
</dbReference>
<gene>
    <name evidence="4" type="primary">egtD</name>
    <name evidence="4" type="ORF">GCM10011489_23970</name>
</gene>
<dbReference type="InterPro" id="IPR035094">
    <property type="entry name" value="EgtD"/>
</dbReference>
<evidence type="ECO:0000313" key="5">
    <source>
        <dbReference type="Proteomes" id="UP000621454"/>
    </source>
</evidence>
<evidence type="ECO:0000313" key="4">
    <source>
        <dbReference type="EMBL" id="GGB35145.1"/>
    </source>
</evidence>
<dbReference type="EMBL" id="BMGC01000016">
    <property type="protein sequence ID" value="GGB35145.1"/>
    <property type="molecule type" value="Genomic_DNA"/>
</dbReference>
<dbReference type="SUPFAM" id="SSF53335">
    <property type="entry name" value="S-adenosyl-L-methionine-dependent methyltransferases"/>
    <property type="match status" value="1"/>
</dbReference>
<accession>A0A916WV55</accession>
<dbReference type="GO" id="GO:0008168">
    <property type="term" value="F:methyltransferase activity"/>
    <property type="evidence" value="ECO:0007669"/>
    <property type="project" value="UniProtKB-KW"/>
</dbReference>
<sequence>MSTPVLEIMLTDADVEAALRADVAAGLTGTPKTLPPRWFYDAAGSELFEQITRLPEYYPTRTERGLLAEAADEIVAAAHAGTIIELGSGSSEKTQLLLDAGVRAQTVKEYVPQDVSVSALTDAVGQLSARYPSLRVHGMVSDFTTAVADLPAGEQRMVVFLGGTLGNFTPDERAAFLADLAASLTTGETLLLGVGLITDPAVMVAAYDDSAGVTARFNRNVLSVLDRDLHADFAVGDFDHVALWDPVNEWIEMRLRARRSMTVTVGDLGLTVEFAQGEQMRTEISAKFRLESISGELEAAGLPPEQVWVDEQSRFAVILARRS</sequence>
<dbReference type="Proteomes" id="UP000621454">
    <property type="component" value="Unassembled WGS sequence"/>
</dbReference>
<dbReference type="InterPro" id="IPR051128">
    <property type="entry name" value="EgtD_Methyltrsf_superfamily"/>
</dbReference>
<name>A0A916WV55_9ACTN</name>
<protein>
    <submittedName>
        <fullName evidence="4">Histidine N-alpha-methyltransferase</fullName>
    </submittedName>
</protein>
<keyword evidence="1" id="KW-0489">Methyltransferase</keyword>
<dbReference type="AlphaFoldDB" id="A0A916WV55"/>
<dbReference type="RefSeq" id="WP_188586823.1">
    <property type="nucleotide sequence ID" value="NZ_BMGC01000016.1"/>
</dbReference>
<keyword evidence="2" id="KW-0808">Transferase</keyword>
<dbReference type="PIRSF" id="PIRSF018005">
    <property type="entry name" value="UCP018005"/>
    <property type="match status" value="1"/>
</dbReference>
<dbReference type="InterPro" id="IPR029063">
    <property type="entry name" value="SAM-dependent_MTases_sf"/>
</dbReference>
<dbReference type="GO" id="GO:0032259">
    <property type="term" value="P:methylation"/>
    <property type="evidence" value="ECO:0007669"/>
    <property type="project" value="UniProtKB-KW"/>
</dbReference>
<dbReference type="InterPro" id="IPR019257">
    <property type="entry name" value="MeTrfase_dom"/>
</dbReference>
<organism evidence="4 5">
    <name type="scientific">Gordonia jinhuaensis</name>
    <dbReference type="NCBI Taxonomy" id="1517702"/>
    <lineage>
        <taxon>Bacteria</taxon>
        <taxon>Bacillati</taxon>
        <taxon>Actinomycetota</taxon>
        <taxon>Actinomycetes</taxon>
        <taxon>Mycobacteriales</taxon>
        <taxon>Gordoniaceae</taxon>
        <taxon>Gordonia</taxon>
    </lineage>
</organism>
<dbReference type="PANTHER" id="PTHR43397:SF1">
    <property type="entry name" value="ERGOTHIONEINE BIOSYNTHESIS PROTEIN 1"/>
    <property type="match status" value="1"/>
</dbReference>
<evidence type="ECO:0000259" key="3">
    <source>
        <dbReference type="Pfam" id="PF10017"/>
    </source>
</evidence>